<dbReference type="RefSeq" id="WP_152592940.1">
    <property type="nucleotide sequence ID" value="NZ_CP045231.1"/>
</dbReference>
<dbReference type="EMBL" id="CP045231">
    <property type="protein sequence ID" value="QFS52836.1"/>
    <property type="molecule type" value="Genomic_DNA"/>
</dbReference>
<accession>A0A5P8WKY8</accession>
<gene>
    <name evidence="2" type="ORF">GXM_10100</name>
</gene>
<feature type="region of interest" description="Disordered" evidence="1">
    <location>
        <begin position="151"/>
        <end position="188"/>
    </location>
</feature>
<evidence type="ECO:0000256" key="1">
    <source>
        <dbReference type="SAM" id="MobiDB-lite"/>
    </source>
</evidence>
<feature type="compositionally biased region" description="Pro residues" evidence="1">
    <location>
        <begin position="51"/>
        <end position="74"/>
    </location>
</feature>
<dbReference type="Proteomes" id="UP000326678">
    <property type="component" value="Chromosome pGXM04"/>
</dbReference>
<sequence length="305" mass="34125">MNRLTLAKLKKIAADKGYEVRFDRGRYKVFEKIADFDSLSDAEEFLAQKTPPSPEPPTPPKAPRPPQPPQPPTPQYDLTVIWQRVLENIPQASIKALIGQMCFLGDYDGESALIQCKSPWYDKITTKLPTLSEAFKSAFGRTVAVSLSKIPTAPTPSQTQKRSQIPAPPPPPRPSIPPPTPSQIPPPPIPPGTKEILFLSSGKYKIRVLDEIINQGYPDLDGQKYLDVLKTVDISKILDFYQLSQGMKLSIAIPFNSYQSWFLNFEVISLAIQSLKNSNYLLVILQPISRITSADHYLAIHTYQQ</sequence>
<evidence type="ECO:0000313" key="2">
    <source>
        <dbReference type="EMBL" id="QFS52836.1"/>
    </source>
</evidence>
<protein>
    <submittedName>
        <fullName evidence="2">DNA polymerase III subunits gamma and tau</fullName>
    </submittedName>
</protein>
<dbReference type="KEGG" id="nsh:GXM_10100"/>
<name>A0A5P8WKY8_9NOSO</name>
<reference evidence="2 3" key="1">
    <citation type="submission" date="2019-10" db="EMBL/GenBank/DDBJ databases">
        <title>Genomic and transcriptomic insights into the perfect genentic adaptation of a filamentous nitrogen-fixing cyanobacterium to rice fields.</title>
        <authorList>
            <person name="Chen Z."/>
        </authorList>
    </citation>
    <scope>NUCLEOTIDE SEQUENCE [LARGE SCALE GENOMIC DNA]</scope>
    <source>
        <strain evidence="2">CCNUC1</strain>
    </source>
</reference>
<feature type="compositionally biased region" description="Pro residues" evidence="1">
    <location>
        <begin position="166"/>
        <end position="188"/>
    </location>
</feature>
<dbReference type="AlphaFoldDB" id="A0A5P8WKY8"/>
<proteinExistence type="predicted"/>
<evidence type="ECO:0000313" key="3">
    <source>
        <dbReference type="Proteomes" id="UP000326678"/>
    </source>
</evidence>
<organism evidence="2 3">
    <name type="scientific">Nostoc sphaeroides CCNUC1</name>
    <dbReference type="NCBI Taxonomy" id="2653204"/>
    <lineage>
        <taxon>Bacteria</taxon>
        <taxon>Bacillati</taxon>
        <taxon>Cyanobacteriota</taxon>
        <taxon>Cyanophyceae</taxon>
        <taxon>Nostocales</taxon>
        <taxon>Nostocaceae</taxon>
        <taxon>Nostoc</taxon>
    </lineage>
</organism>
<feature type="region of interest" description="Disordered" evidence="1">
    <location>
        <begin position="44"/>
        <end position="75"/>
    </location>
</feature>
<keyword evidence="3" id="KW-1185">Reference proteome</keyword>